<evidence type="ECO:0000313" key="1">
    <source>
        <dbReference type="EMBL" id="OXZ36956.1"/>
    </source>
</evidence>
<dbReference type="EMBL" id="NDYI01000022">
    <property type="protein sequence ID" value="OXZ36956.1"/>
    <property type="molecule type" value="Genomic_DNA"/>
</dbReference>
<name>A0A233VX29_FINMA</name>
<evidence type="ECO:0000313" key="2">
    <source>
        <dbReference type="Proteomes" id="UP000215361"/>
    </source>
</evidence>
<dbReference type="Proteomes" id="UP000215361">
    <property type="component" value="Unassembled WGS sequence"/>
</dbReference>
<sequence>MALSMDASNQRTDIKWIEVGGESDVAGVITTSFIRGHTLQMINQEGVVEFSKYVINTLYKHVYELERFSNNPQTLFNLISPNDCEDVLCMWLNKKYGYVTIPSTCKTSTQLYECVLINPEDTEKKKYIFK</sequence>
<gene>
    <name evidence="1" type="ORF">B9N56_07685</name>
</gene>
<organism evidence="1 2">
    <name type="scientific">Finegoldia magna</name>
    <name type="common">Peptostreptococcus magnus</name>
    <dbReference type="NCBI Taxonomy" id="1260"/>
    <lineage>
        <taxon>Bacteria</taxon>
        <taxon>Bacillati</taxon>
        <taxon>Bacillota</taxon>
        <taxon>Tissierellia</taxon>
        <taxon>Tissierellales</taxon>
        <taxon>Peptoniphilaceae</taxon>
        <taxon>Finegoldia</taxon>
    </lineage>
</organism>
<protein>
    <submittedName>
        <fullName evidence="1">Uncharacterized protein</fullName>
    </submittedName>
</protein>
<proteinExistence type="predicted"/>
<dbReference type="AlphaFoldDB" id="A0A233VX29"/>
<comment type="caution">
    <text evidence="1">The sequence shown here is derived from an EMBL/GenBank/DDBJ whole genome shotgun (WGS) entry which is preliminary data.</text>
</comment>
<reference evidence="2" key="1">
    <citation type="submission" date="2017-04" db="EMBL/GenBank/DDBJ databases">
        <title>Finegoldia magna isolated from orthopedic joint implant-associated infections.</title>
        <authorList>
            <person name="Bjorklund S."/>
            <person name="Bruggemann H."/>
            <person name="Jensen A."/>
            <person name="Hellmark B."/>
            <person name="Soderquist B."/>
        </authorList>
    </citation>
    <scope>NUCLEOTIDE SEQUENCE [LARGE SCALE GENOMIC DNA]</scope>
    <source>
        <strain evidence="2">08T492</strain>
    </source>
</reference>
<accession>A0A233VX29</accession>